<dbReference type="PROSITE" id="PS00626">
    <property type="entry name" value="RCC1_2"/>
    <property type="match status" value="3"/>
</dbReference>
<dbReference type="STRING" id="74557.A0A1W0A7F7"/>
<reference evidence="5 6" key="1">
    <citation type="journal article" date="2014" name="Genome Biol. Evol.">
        <title>The secreted proteins of Achlya hypogyna and Thraustotheca clavata identify the ancestral oomycete secretome and reveal gene acquisitions by horizontal gene transfer.</title>
        <authorList>
            <person name="Misner I."/>
            <person name="Blouin N."/>
            <person name="Leonard G."/>
            <person name="Richards T.A."/>
            <person name="Lane C.E."/>
        </authorList>
    </citation>
    <scope>NUCLEOTIDE SEQUENCE [LARGE SCALE GENOMIC DNA]</scope>
    <source>
        <strain evidence="5 6">ATCC 34112</strain>
    </source>
</reference>
<feature type="repeat" description="RCC1" evidence="2">
    <location>
        <begin position="656"/>
        <end position="708"/>
    </location>
</feature>
<protein>
    <recommendedName>
        <fullName evidence="4">RCC1-like domain-containing protein</fullName>
    </recommendedName>
</protein>
<feature type="repeat" description="RCC1" evidence="2">
    <location>
        <begin position="604"/>
        <end position="655"/>
    </location>
</feature>
<dbReference type="EMBL" id="JNBS01000364">
    <property type="protein sequence ID" value="OQS06234.1"/>
    <property type="molecule type" value="Genomic_DNA"/>
</dbReference>
<feature type="repeat" description="RCC1" evidence="2">
    <location>
        <begin position="548"/>
        <end position="599"/>
    </location>
</feature>
<feature type="repeat" description="RCC1" evidence="2">
    <location>
        <begin position="439"/>
        <end position="490"/>
    </location>
</feature>
<sequence length="1912" mass="213714">MVHVCPSPGRVDARWAKVAIEQVMDDEFLTKQYRRSGFASQYNQYNRHEIPRLMTKNEDDDAEMLEDEEIALGEAVMAVGEQRPVALARFTIQRLRHTLIRSCEYVDPFRTKVELQKYLLRCIYQGMTHRHGKGCEDSKMVGCEGVLKRAVSYEAELGVNMFLSLVSTLAEPEMSDVRSQFLVDIVPLIQKLPPLALAPINLPTISSPKSKSQTPLPNSPEAARIMDQLQTFLIESCTESNSSSESATLAMKALLQLALARGSISTFLLAIHVLLRTDTSYNINEAATKKIKLLSDNIIDDDTPIDVKSLHRKLPKFDIGARETTEIVMTAQLKKKTPKTTSPVHPLVLPQTNPSPKKTLVKEKSNTNTIQLNAANSSVKLPVELLDDTPTDKVMTKAPHKPRFNELMIESIIAVLSTSKHQDVPNYGAESSIDDEEDCEVWSCGQNSYGELSHGDTNPRKSFERIEALQGKGIVQVCAGNEHTVALSSDGVVFTCGYNDNGQCGQGITTRIPVMTEVSKLDATFLHSVNQIHAYNGCEHTVIVGGDGAVASFGYNYRGQLGLGSTSSESVPRLIRGFESKRVRLVSCSYYHTILSCTGSGNTEEVYAFGRNDYGQLGLNDTLDRRIPTSVDGLNNLHIASLACGQYHSIVATSVGGLIAFGKNDYGQLGIESMEHQLVPTPVKSGLERFVCTEVRCGYYHTIVSCAGGHIYGFGRNDYGQLGIGDSNSQQRISTPQLIFDLEEKEIVRISCGCYHTIAVADNGMLYVFGRNNHGQLGTGDTVERLTPTPVDIFVGKRVAMVAAGFYHTVVLTGGKDSKECHSDASGGIHDLSEAQRNYTYSPEAVLADPGFSKAAKIVISQIKLSNDSADPSFDIDPEDEELEGRITPRHDPKPRGNIQDAVRLLAHLDNLSKPFVPKRQTYPALLSPKKKSHKKPSEFDGRFQAYCIDLSNQTFGAIASILEYCSEHALDCSTSAVASTQTQIYFILAILRILQANLSQALQSGVAKRIQRNLDESKDMQEQLRRIQFSLVRLIDIPKWLKECDGVPLLIDGRNQLIAEAVETILIGFELFYPCQCAQINVIFSILKDSTPMVQLTCRCNSSFNLHPYPKNRKVVLEPLLRRLTDDAILSQFIPQDGIDAALENIDNIICILLEKIDSTTVDLLVKADSSELRHIEAHFRPYVALINAIHKCIAGWAENTAQWIRSTPSHILSGIYILGDESRKEMPPSWNCYMHFCVSIFEHCIAHLKSVMAKEVSNKGNCGIREDIIEVLEFSLVGQVLPPLCTSLLLISDRSLFSVALSPLISELVCQVDMLNQRVCKVRESERQYVEALWYYQLPLPPSTATLDIIHALHWLYSLEKLLVHVGTAFATTLVEGNTVFYDPSMNPTHWIANSLFEHGFEPQVFANLAANSRAINHSPLLPSASIPSAVPFTLPLPFTEECSHLEYLVQMQDTLTFEPSRAFCSWIRTAYANEDANYRFLLKASHALDERIENAFFAVLLKQHDLSIVTTLWASRYNLKSKPPHVFLSNWSIVADLTRGYSQEKNSMLNQSDSKSSVKSLSQRLLTAAQFLFTLSSPESEIIMPYDPILSSTAMIRISSMKYNCTTRYLNLPFLAAFPKSKWKKVRILVHSITRWKNWRQNYPLGKETLKFMLASELDLRQVQYNLLDQCRRASYRGRGIETFSLLLSQISFTSIRSDVCRRIGDCFRISLKGKLLYGLESVGQYYEGFVRSAASELWRILTTTLNSDTLTHEVELFENTPLILSVLNCWTIVIDPSQYELVSHLRLVPTLYQLGKHLSMSRKNIKSDSREMIKMVKRSQVAVWTALQYVFSTFAVREMHQGTLAVPVAPLLYPCFSALLLEAEASVAKMIPSFQVDSDLLVFPDTTSLEERLQKRSYDIIVAPQKFV</sequence>
<dbReference type="PANTHER" id="PTHR22870:SF360">
    <property type="entry name" value="ULTRAVIOLET-B RECEPTOR UVR8"/>
    <property type="match status" value="1"/>
</dbReference>
<feature type="domain" description="RCC1-like" evidence="4">
    <location>
        <begin position="440"/>
        <end position="811"/>
    </location>
</feature>
<evidence type="ECO:0000256" key="2">
    <source>
        <dbReference type="PROSITE-ProRule" id="PRU00235"/>
    </source>
</evidence>
<dbReference type="InterPro" id="IPR009091">
    <property type="entry name" value="RCC1/BLIP-II"/>
</dbReference>
<dbReference type="PROSITE" id="PS50012">
    <property type="entry name" value="RCC1_3"/>
    <property type="match status" value="6"/>
</dbReference>
<organism evidence="5 6">
    <name type="scientific">Thraustotheca clavata</name>
    <dbReference type="NCBI Taxonomy" id="74557"/>
    <lineage>
        <taxon>Eukaryota</taxon>
        <taxon>Sar</taxon>
        <taxon>Stramenopiles</taxon>
        <taxon>Oomycota</taxon>
        <taxon>Saprolegniomycetes</taxon>
        <taxon>Saprolegniales</taxon>
        <taxon>Achlyaceae</taxon>
        <taxon>Thraustotheca</taxon>
    </lineage>
</organism>
<feature type="region of interest" description="Disordered" evidence="3">
    <location>
        <begin position="333"/>
        <end position="358"/>
    </location>
</feature>
<proteinExistence type="predicted"/>
<dbReference type="Pfam" id="PF25390">
    <property type="entry name" value="WD40_RLD"/>
    <property type="match status" value="1"/>
</dbReference>
<feature type="repeat" description="RCC1" evidence="2">
    <location>
        <begin position="764"/>
        <end position="815"/>
    </location>
</feature>
<keyword evidence="6" id="KW-1185">Reference proteome</keyword>
<evidence type="ECO:0000256" key="3">
    <source>
        <dbReference type="SAM" id="MobiDB-lite"/>
    </source>
</evidence>
<gene>
    <name evidence="5" type="ORF">THRCLA_01720</name>
</gene>
<evidence type="ECO:0000256" key="1">
    <source>
        <dbReference type="ARBA" id="ARBA00022737"/>
    </source>
</evidence>
<dbReference type="InterPro" id="IPR058923">
    <property type="entry name" value="RCC1-like_dom"/>
</dbReference>
<name>A0A1W0A7F7_9STRA</name>
<dbReference type="Gene3D" id="2.130.10.30">
    <property type="entry name" value="Regulator of chromosome condensation 1/beta-lactamase-inhibitor protein II"/>
    <property type="match status" value="2"/>
</dbReference>
<keyword evidence="1" id="KW-0677">Repeat</keyword>
<dbReference type="Proteomes" id="UP000243217">
    <property type="component" value="Unassembled WGS sequence"/>
</dbReference>
<dbReference type="PRINTS" id="PR00633">
    <property type="entry name" value="RCCNDNSATION"/>
</dbReference>
<dbReference type="PANTHER" id="PTHR22870">
    <property type="entry name" value="REGULATOR OF CHROMOSOME CONDENSATION"/>
    <property type="match status" value="1"/>
</dbReference>
<dbReference type="OrthoDB" id="70521at2759"/>
<evidence type="ECO:0000259" key="4">
    <source>
        <dbReference type="Pfam" id="PF25390"/>
    </source>
</evidence>
<comment type="caution">
    <text evidence="5">The sequence shown here is derived from an EMBL/GenBank/DDBJ whole genome shotgun (WGS) entry which is preliminary data.</text>
</comment>
<evidence type="ECO:0000313" key="6">
    <source>
        <dbReference type="Proteomes" id="UP000243217"/>
    </source>
</evidence>
<dbReference type="SUPFAM" id="SSF50985">
    <property type="entry name" value="RCC1/BLIP-II"/>
    <property type="match status" value="2"/>
</dbReference>
<evidence type="ECO:0000313" key="5">
    <source>
        <dbReference type="EMBL" id="OQS06234.1"/>
    </source>
</evidence>
<feature type="repeat" description="RCC1" evidence="2">
    <location>
        <begin position="709"/>
        <end position="763"/>
    </location>
</feature>
<dbReference type="InterPro" id="IPR051210">
    <property type="entry name" value="Ub_ligase/GEF_domain"/>
</dbReference>
<accession>A0A1W0A7F7</accession>
<dbReference type="InterPro" id="IPR000408">
    <property type="entry name" value="Reg_chr_condens"/>
</dbReference>